<dbReference type="InterPro" id="IPR001117">
    <property type="entry name" value="Cu-oxidase_2nd"/>
</dbReference>
<keyword evidence="5" id="KW-0186">Copper</keyword>
<dbReference type="Pfam" id="PF00394">
    <property type="entry name" value="Cu-oxidase"/>
    <property type="match status" value="1"/>
</dbReference>
<dbReference type="Proteomes" id="UP001243330">
    <property type="component" value="Unassembled WGS sequence"/>
</dbReference>
<accession>A0AAD9AY80</accession>
<dbReference type="Gene3D" id="2.60.40.420">
    <property type="entry name" value="Cupredoxins - blue copper proteins"/>
    <property type="match status" value="3"/>
</dbReference>
<dbReference type="Pfam" id="PF07731">
    <property type="entry name" value="Cu-oxidase_2"/>
    <property type="match status" value="1"/>
</dbReference>
<dbReference type="AlphaFoldDB" id="A0AAD9AY80"/>
<dbReference type="CDD" id="cd13854">
    <property type="entry name" value="CuRO_1_MaLCC_like"/>
    <property type="match status" value="1"/>
</dbReference>
<evidence type="ECO:0000313" key="10">
    <source>
        <dbReference type="EMBL" id="KAK1855519.1"/>
    </source>
</evidence>
<proteinExistence type="inferred from homology"/>
<feature type="domain" description="Plastocyanin-like" evidence="9">
    <location>
        <begin position="140"/>
        <end position="254"/>
    </location>
</feature>
<dbReference type="PANTHER" id="PTHR11709">
    <property type="entry name" value="MULTI-COPPER OXIDASE"/>
    <property type="match status" value="1"/>
</dbReference>
<dbReference type="InterPro" id="IPR045087">
    <property type="entry name" value="Cu-oxidase_fam"/>
</dbReference>
<evidence type="ECO:0000256" key="6">
    <source>
        <dbReference type="ARBA" id="ARBA00023180"/>
    </source>
</evidence>
<evidence type="ECO:0000313" key="11">
    <source>
        <dbReference type="Proteomes" id="UP001243330"/>
    </source>
</evidence>
<dbReference type="SUPFAM" id="SSF49503">
    <property type="entry name" value="Cupredoxins"/>
    <property type="match status" value="3"/>
</dbReference>
<comment type="caution">
    <text evidence="10">The sequence shown here is derived from an EMBL/GenBank/DDBJ whole genome shotgun (WGS) entry which is preliminary data.</text>
</comment>
<evidence type="ECO:0000256" key="4">
    <source>
        <dbReference type="ARBA" id="ARBA00023002"/>
    </source>
</evidence>
<dbReference type="Pfam" id="PF07732">
    <property type="entry name" value="Cu-oxidase_3"/>
    <property type="match status" value="1"/>
</dbReference>
<keyword evidence="3" id="KW-0732">Signal</keyword>
<gene>
    <name evidence="10" type="ORF">CCHR01_01843</name>
</gene>
<comment type="similarity">
    <text evidence="1">Belongs to the multicopper oxidase family.</text>
</comment>
<evidence type="ECO:0000259" key="7">
    <source>
        <dbReference type="Pfam" id="PF00394"/>
    </source>
</evidence>
<sequence>MSESKGLTVSPPARQPVCLSSVAMLSLRQIWVIATDVSRSLFGDPLLRDVSRGHTKFDLSNNVTVADSDPGYPDFSPTGSNIENFRCQYPSMKGWHYCGGSEDQSCWLRNPETGEQFNITTDYEDWMPYGIDRYFTLDVADGWVNVDGLNFTEAKLFNNTFPGPLIEACWGDRVHVNVTNSLGLNGTSIHWHGIRQKDTMHMDGVNGITQCPIAPEDYFVYIWNATQYGSSWYHSHYSVQYADGLQAPITIHGPTVAPYDEAIEPLIITDWLHNGAFNALYQDAVFPDILLGSVGHTVGNITRYNSSVEALLPVPAPYEIHFDNMDPNPLTRAKRYLIRLINTSWQMTFVFTIDNHLLTIVEADFVPVTPFNASSLLVSIGQRYNIIVEASPLVNSSNPAQNPLPGDCNFWIRTWVAGDGVECGRIGTTPEYSQTGILRYNAESKTSPSSLPWTFNQNCSDTEANSRLDPVVPWAVGLPQNNKTNDNFNVSLLHGEGPYGTSFISLDRAGSDKQDPFQTDYGNPTFLNLANVREKWPVGWVVVPENYTEKDWVHLVMFGANDSSQGTFGPHPIHLHGHDFAILREVDDELWDPATYDPTKNNLNNPPRRDVVLLPSQGYVVIGFKTDNPGVWLIHCHIAFHAAGGLSMQTMERQSAANEFWPPGNSADLDEAYRVCENWNSWAYDCRNLWPGEVPRKDKDGNPTNQTHWPACEDAVMLQNDSGV</sequence>
<protein>
    <submittedName>
        <fullName evidence="10">Multicopper oxidase</fullName>
    </submittedName>
</protein>
<dbReference type="EMBL" id="JAQOWY010000020">
    <property type="protein sequence ID" value="KAK1855519.1"/>
    <property type="molecule type" value="Genomic_DNA"/>
</dbReference>
<keyword evidence="11" id="KW-1185">Reference proteome</keyword>
<dbReference type="InterPro" id="IPR011706">
    <property type="entry name" value="Cu-oxidase_C"/>
</dbReference>
<dbReference type="GO" id="GO:0016491">
    <property type="term" value="F:oxidoreductase activity"/>
    <property type="evidence" value="ECO:0007669"/>
    <property type="project" value="UniProtKB-KW"/>
</dbReference>
<feature type="domain" description="Plastocyanin-like" evidence="7">
    <location>
        <begin position="328"/>
        <end position="391"/>
    </location>
</feature>
<evidence type="ECO:0000256" key="1">
    <source>
        <dbReference type="ARBA" id="ARBA00010609"/>
    </source>
</evidence>
<reference evidence="10" key="1">
    <citation type="submission" date="2023-01" db="EMBL/GenBank/DDBJ databases">
        <title>Colletotrichum chrysophilum M932 genome sequence.</title>
        <authorList>
            <person name="Baroncelli R."/>
        </authorList>
    </citation>
    <scope>NUCLEOTIDE SEQUENCE</scope>
    <source>
        <strain evidence="10">M932</strain>
    </source>
</reference>
<evidence type="ECO:0000259" key="9">
    <source>
        <dbReference type="Pfam" id="PF07732"/>
    </source>
</evidence>
<evidence type="ECO:0000256" key="2">
    <source>
        <dbReference type="ARBA" id="ARBA00022723"/>
    </source>
</evidence>
<dbReference type="PROSITE" id="PS00080">
    <property type="entry name" value="MULTICOPPER_OXIDASE2"/>
    <property type="match status" value="1"/>
</dbReference>
<dbReference type="GO" id="GO:0005507">
    <property type="term" value="F:copper ion binding"/>
    <property type="evidence" value="ECO:0007669"/>
    <property type="project" value="InterPro"/>
</dbReference>
<dbReference type="InterPro" id="IPR008972">
    <property type="entry name" value="Cupredoxin"/>
</dbReference>
<name>A0AAD9AY80_9PEZI</name>
<feature type="domain" description="Plastocyanin-like" evidence="8">
    <location>
        <begin position="535"/>
        <end position="654"/>
    </location>
</feature>
<keyword evidence="4" id="KW-0560">Oxidoreductase</keyword>
<evidence type="ECO:0000259" key="8">
    <source>
        <dbReference type="Pfam" id="PF07731"/>
    </source>
</evidence>
<dbReference type="PANTHER" id="PTHR11709:SF71">
    <property type="entry name" value="OXIDOREDUCTASE TPCJ"/>
    <property type="match status" value="1"/>
</dbReference>
<evidence type="ECO:0000256" key="3">
    <source>
        <dbReference type="ARBA" id="ARBA00022729"/>
    </source>
</evidence>
<organism evidence="10 11">
    <name type="scientific">Colletotrichum chrysophilum</name>
    <dbReference type="NCBI Taxonomy" id="1836956"/>
    <lineage>
        <taxon>Eukaryota</taxon>
        <taxon>Fungi</taxon>
        <taxon>Dikarya</taxon>
        <taxon>Ascomycota</taxon>
        <taxon>Pezizomycotina</taxon>
        <taxon>Sordariomycetes</taxon>
        <taxon>Hypocreomycetidae</taxon>
        <taxon>Glomerellales</taxon>
        <taxon>Glomerellaceae</taxon>
        <taxon>Colletotrichum</taxon>
        <taxon>Colletotrichum gloeosporioides species complex</taxon>
    </lineage>
</organism>
<keyword evidence="6" id="KW-0325">Glycoprotein</keyword>
<evidence type="ECO:0000256" key="5">
    <source>
        <dbReference type="ARBA" id="ARBA00023008"/>
    </source>
</evidence>
<dbReference type="InterPro" id="IPR011707">
    <property type="entry name" value="Cu-oxidase-like_N"/>
</dbReference>
<keyword evidence="2" id="KW-0479">Metal-binding</keyword>
<dbReference type="InterPro" id="IPR002355">
    <property type="entry name" value="Cu_oxidase_Cu_BS"/>
</dbReference>